<dbReference type="Proteomes" id="UP001595765">
    <property type="component" value="Unassembled WGS sequence"/>
</dbReference>
<dbReference type="RefSeq" id="WP_386430515.1">
    <property type="nucleotide sequence ID" value="NZ_JBHSBB010000013.1"/>
</dbReference>
<proteinExistence type="predicted"/>
<keyword evidence="2" id="KW-1185">Reference proteome</keyword>
<organism evidence="1 2">
    <name type="scientific">Streptomyces polygonati</name>
    <dbReference type="NCBI Taxonomy" id="1617087"/>
    <lineage>
        <taxon>Bacteria</taxon>
        <taxon>Bacillati</taxon>
        <taxon>Actinomycetota</taxon>
        <taxon>Actinomycetes</taxon>
        <taxon>Kitasatosporales</taxon>
        <taxon>Streptomycetaceae</taxon>
        <taxon>Streptomyces</taxon>
    </lineage>
</organism>
<dbReference type="EMBL" id="JBHSBB010000013">
    <property type="protein sequence ID" value="MFC4033420.1"/>
    <property type="molecule type" value="Genomic_DNA"/>
</dbReference>
<evidence type="ECO:0000313" key="2">
    <source>
        <dbReference type="Proteomes" id="UP001595765"/>
    </source>
</evidence>
<protein>
    <submittedName>
        <fullName evidence="1">Uncharacterized protein</fullName>
    </submittedName>
</protein>
<comment type="caution">
    <text evidence="1">The sequence shown here is derived from an EMBL/GenBank/DDBJ whole genome shotgun (WGS) entry which is preliminary data.</text>
</comment>
<name>A0ABV8HN36_9ACTN</name>
<accession>A0ABV8HN36</accession>
<gene>
    <name evidence="1" type="ORF">ACFO3J_18320</name>
</gene>
<evidence type="ECO:0000313" key="1">
    <source>
        <dbReference type="EMBL" id="MFC4033420.1"/>
    </source>
</evidence>
<reference evidence="2" key="1">
    <citation type="journal article" date="2019" name="Int. J. Syst. Evol. Microbiol.">
        <title>The Global Catalogue of Microorganisms (GCM) 10K type strain sequencing project: providing services to taxonomists for standard genome sequencing and annotation.</title>
        <authorList>
            <consortium name="The Broad Institute Genomics Platform"/>
            <consortium name="The Broad Institute Genome Sequencing Center for Infectious Disease"/>
            <person name="Wu L."/>
            <person name="Ma J."/>
        </authorList>
    </citation>
    <scope>NUCLEOTIDE SEQUENCE [LARGE SCALE GENOMIC DNA]</scope>
    <source>
        <strain evidence="2">CGMCC 4.7237</strain>
    </source>
</reference>
<sequence length="137" mass="14472">MEAELAALATSGATTVVALMASDAWNAMRSRIVDLVRRGSATQEDADRAEAEMDSERLEATAAQDGGDPTVVADLEAVWRVRLRRLLREDPSASVVLRELIAEGSAAPGAVHNTISGGQFRQAVIQAGNIHGDIHLG</sequence>